<organism evidence="8 9">
    <name type="scientific">Profundicola chukchiensis</name>
    <dbReference type="NCBI Taxonomy" id="2961959"/>
    <lineage>
        <taxon>Bacteria</taxon>
        <taxon>Pseudomonadati</taxon>
        <taxon>Bacteroidota</taxon>
        <taxon>Flavobacteriia</taxon>
        <taxon>Flavobacteriales</taxon>
        <taxon>Weeksellaceae</taxon>
        <taxon>Profundicola</taxon>
    </lineage>
</organism>
<dbReference type="GO" id="GO:0006508">
    <property type="term" value="P:proteolysis"/>
    <property type="evidence" value="ECO:0007669"/>
    <property type="project" value="UniProtKB-KW"/>
</dbReference>
<evidence type="ECO:0000256" key="3">
    <source>
        <dbReference type="ARBA" id="ARBA00022801"/>
    </source>
</evidence>
<evidence type="ECO:0000259" key="7">
    <source>
        <dbReference type="PROSITE" id="PS50249"/>
    </source>
</evidence>
<evidence type="ECO:0000256" key="5">
    <source>
        <dbReference type="ARBA" id="ARBA00023049"/>
    </source>
</evidence>
<keyword evidence="2" id="KW-0479">Metal-binding</keyword>
<dbReference type="Gene3D" id="3.40.140.10">
    <property type="entry name" value="Cytidine Deaminase, domain 2"/>
    <property type="match status" value="1"/>
</dbReference>
<dbReference type="InterPro" id="IPR046778">
    <property type="entry name" value="UPF0758_N"/>
</dbReference>
<dbReference type="AlphaFoldDB" id="A0A9X4MW92"/>
<dbReference type="InterPro" id="IPR001405">
    <property type="entry name" value="UPF0758"/>
</dbReference>
<evidence type="ECO:0000256" key="2">
    <source>
        <dbReference type="ARBA" id="ARBA00022723"/>
    </source>
</evidence>
<keyword evidence="3" id="KW-0378">Hydrolase</keyword>
<dbReference type="SUPFAM" id="SSF102712">
    <property type="entry name" value="JAB1/MPN domain"/>
    <property type="match status" value="1"/>
</dbReference>
<dbReference type="NCBIfam" id="TIGR00608">
    <property type="entry name" value="radc"/>
    <property type="match status" value="1"/>
</dbReference>
<dbReference type="NCBIfam" id="NF000642">
    <property type="entry name" value="PRK00024.1"/>
    <property type="match status" value="1"/>
</dbReference>
<keyword evidence="4" id="KW-0862">Zinc</keyword>
<feature type="domain" description="MPN" evidence="7">
    <location>
        <begin position="111"/>
        <end position="233"/>
    </location>
</feature>
<comment type="similarity">
    <text evidence="6">Belongs to the UPF0758 family.</text>
</comment>
<dbReference type="PROSITE" id="PS01302">
    <property type="entry name" value="UPF0758"/>
    <property type="match status" value="1"/>
</dbReference>
<evidence type="ECO:0000313" key="8">
    <source>
        <dbReference type="EMBL" id="MDG4945228.1"/>
    </source>
</evidence>
<reference evidence="8" key="1">
    <citation type="submission" date="2022-07" db="EMBL/GenBank/DDBJ databases">
        <title>Description and genome-wide analysis of Profundicola chukchiensis gen. nov., sp. nov., marine bacteria isolated from bottom sediments of the Chukchi Sea.</title>
        <authorList>
            <person name="Romanenko L."/>
            <person name="Otstavnykh N."/>
            <person name="Kurilenko V."/>
            <person name="Eremeev V."/>
            <person name="Velansky P."/>
            <person name="Mikhailov V."/>
            <person name="Isaeva M."/>
        </authorList>
    </citation>
    <scope>NUCLEOTIDE SEQUENCE</scope>
    <source>
        <strain evidence="8">KMM 9713</strain>
    </source>
</reference>
<evidence type="ECO:0000256" key="6">
    <source>
        <dbReference type="RuleBase" id="RU003797"/>
    </source>
</evidence>
<name>A0A9X4MW92_9FLAO</name>
<dbReference type="Pfam" id="PF04002">
    <property type="entry name" value="RadC"/>
    <property type="match status" value="1"/>
</dbReference>
<dbReference type="PANTHER" id="PTHR30471:SF3">
    <property type="entry name" value="UPF0758 PROTEIN YEES-RELATED"/>
    <property type="match status" value="1"/>
</dbReference>
<comment type="caution">
    <text evidence="8">The sequence shown here is derived from an EMBL/GenBank/DDBJ whole genome shotgun (WGS) entry which is preliminary data.</text>
</comment>
<evidence type="ECO:0000313" key="9">
    <source>
        <dbReference type="Proteomes" id="UP001152599"/>
    </source>
</evidence>
<evidence type="ECO:0000256" key="1">
    <source>
        <dbReference type="ARBA" id="ARBA00022670"/>
    </source>
</evidence>
<dbReference type="RefSeq" id="WP_304419913.1">
    <property type="nucleotide sequence ID" value="NZ_JANCMU010000001.1"/>
</dbReference>
<dbReference type="PANTHER" id="PTHR30471">
    <property type="entry name" value="DNA REPAIR PROTEIN RADC"/>
    <property type="match status" value="1"/>
</dbReference>
<evidence type="ECO:0000256" key="4">
    <source>
        <dbReference type="ARBA" id="ARBA00022833"/>
    </source>
</evidence>
<sequence>MAKTYQNLKSLKNWAEDDRPREKLMLKGKASLSDAELVAIIMGSGNKEETAVDLAKRILNDVQNNWHELSRLSLKQLMNYKGIGEAKAISIITALEIGNRKSLQFALEKPKVTSSSEVFDVLRPHLADLNVEEFWVIFLNQANKVISIERVSSGGISYTLADPRLIFRTALEKFATAIIVAHNHPSGNIKPSEQDIRLTKKLVECGQILDVAVLDHLIVTQKDYFSFRDENKM</sequence>
<dbReference type="InterPro" id="IPR020891">
    <property type="entry name" value="UPF0758_CS"/>
</dbReference>
<dbReference type="GO" id="GO:0008237">
    <property type="term" value="F:metallopeptidase activity"/>
    <property type="evidence" value="ECO:0007669"/>
    <property type="project" value="UniProtKB-KW"/>
</dbReference>
<dbReference type="Pfam" id="PF20582">
    <property type="entry name" value="UPF0758_N"/>
    <property type="match status" value="1"/>
</dbReference>
<dbReference type="PROSITE" id="PS50249">
    <property type="entry name" value="MPN"/>
    <property type="match status" value="1"/>
</dbReference>
<dbReference type="GO" id="GO:0046872">
    <property type="term" value="F:metal ion binding"/>
    <property type="evidence" value="ECO:0007669"/>
    <property type="project" value="UniProtKB-KW"/>
</dbReference>
<gene>
    <name evidence="8" type="primary">radC</name>
    <name evidence="8" type="ORF">NMK71_02275</name>
</gene>
<dbReference type="InterPro" id="IPR037518">
    <property type="entry name" value="MPN"/>
</dbReference>
<protein>
    <submittedName>
        <fullName evidence="8">DNA repair protein RadC</fullName>
    </submittedName>
</protein>
<keyword evidence="1" id="KW-0645">Protease</keyword>
<proteinExistence type="inferred from homology"/>
<dbReference type="EMBL" id="JANCMU010000001">
    <property type="protein sequence ID" value="MDG4945228.1"/>
    <property type="molecule type" value="Genomic_DNA"/>
</dbReference>
<accession>A0A9X4MW92</accession>
<dbReference type="InterPro" id="IPR025657">
    <property type="entry name" value="RadC_JAB"/>
</dbReference>
<keyword evidence="9" id="KW-1185">Reference proteome</keyword>
<dbReference type="CDD" id="cd08071">
    <property type="entry name" value="MPN_DUF2466"/>
    <property type="match status" value="1"/>
</dbReference>
<dbReference type="Proteomes" id="UP001152599">
    <property type="component" value="Unassembled WGS sequence"/>
</dbReference>
<keyword evidence="5" id="KW-0482">Metalloprotease</keyword>